<evidence type="ECO:0000256" key="5">
    <source>
        <dbReference type="PIRSR" id="PIRSR000097-2"/>
    </source>
</evidence>
<comment type="similarity">
    <text evidence="1">Belongs to the aldo/keto reductase family.</text>
</comment>
<feature type="site" description="Lowers pKa of active site Tyr" evidence="6">
    <location>
        <position position="77"/>
    </location>
</feature>
<dbReference type="InterPro" id="IPR023210">
    <property type="entry name" value="NADP_OxRdtase_dom"/>
</dbReference>
<dbReference type="Pfam" id="PF00248">
    <property type="entry name" value="Aldo_ket_red"/>
    <property type="match status" value="1"/>
</dbReference>
<evidence type="ECO:0000259" key="7">
    <source>
        <dbReference type="Pfam" id="PF00248"/>
    </source>
</evidence>
<feature type="binding site" evidence="5">
    <location>
        <position position="110"/>
    </location>
    <ligand>
        <name>substrate</name>
    </ligand>
</feature>
<dbReference type="PANTHER" id="PTHR43827">
    <property type="entry name" value="2,5-DIKETO-D-GLUCONIC ACID REDUCTASE"/>
    <property type="match status" value="1"/>
</dbReference>
<dbReference type="PROSITE" id="PS00063">
    <property type="entry name" value="ALDOKETO_REDUCTASE_3"/>
    <property type="match status" value="1"/>
</dbReference>
<keyword evidence="3" id="KW-0560">Oxidoreductase</keyword>
<dbReference type="AlphaFoldDB" id="A0A3E3DX06"/>
<evidence type="ECO:0000256" key="4">
    <source>
        <dbReference type="PIRSR" id="PIRSR000097-1"/>
    </source>
</evidence>
<dbReference type="Gene3D" id="3.20.20.100">
    <property type="entry name" value="NADP-dependent oxidoreductase domain"/>
    <property type="match status" value="1"/>
</dbReference>
<evidence type="ECO:0000256" key="1">
    <source>
        <dbReference type="ARBA" id="ARBA00007905"/>
    </source>
</evidence>
<accession>A0A3E3DX06</accession>
<name>A0A3E3DX06_9FIRM</name>
<dbReference type="PANTHER" id="PTHR43827:SF3">
    <property type="entry name" value="NADP-DEPENDENT OXIDOREDUCTASE DOMAIN-CONTAINING PROTEIN"/>
    <property type="match status" value="1"/>
</dbReference>
<gene>
    <name evidence="8" type="ORF">DW687_08410</name>
</gene>
<organism evidence="8 9">
    <name type="scientific">Anaerofustis stercorihominis</name>
    <dbReference type="NCBI Taxonomy" id="214853"/>
    <lineage>
        <taxon>Bacteria</taxon>
        <taxon>Bacillati</taxon>
        <taxon>Bacillota</taxon>
        <taxon>Clostridia</taxon>
        <taxon>Eubacteriales</taxon>
        <taxon>Eubacteriaceae</taxon>
        <taxon>Anaerofustis</taxon>
    </lineage>
</organism>
<dbReference type="InterPro" id="IPR020471">
    <property type="entry name" value="AKR"/>
</dbReference>
<dbReference type="InterPro" id="IPR036812">
    <property type="entry name" value="NAD(P)_OxRdtase_dom_sf"/>
</dbReference>
<dbReference type="PRINTS" id="PR00069">
    <property type="entry name" value="ALDKETRDTASE"/>
</dbReference>
<evidence type="ECO:0000313" key="8">
    <source>
        <dbReference type="EMBL" id="RGD73794.1"/>
    </source>
</evidence>
<dbReference type="Proteomes" id="UP000261212">
    <property type="component" value="Unassembled WGS sequence"/>
</dbReference>
<proteinExistence type="inferred from homology"/>
<feature type="domain" description="NADP-dependent oxidoreductase" evidence="7">
    <location>
        <begin position="29"/>
        <end position="261"/>
    </location>
</feature>
<comment type="caution">
    <text evidence="8">The sequence shown here is derived from an EMBL/GenBank/DDBJ whole genome shotgun (WGS) entry which is preliminary data.</text>
</comment>
<dbReference type="PROSITE" id="PS00062">
    <property type="entry name" value="ALDOKETO_REDUCTASE_2"/>
    <property type="match status" value="1"/>
</dbReference>
<dbReference type="SUPFAM" id="SSF51430">
    <property type="entry name" value="NAD(P)-linked oxidoreductase"/>
    <property type="match status" value="1"/>
</dbReference>
<evidence type="ECO:0000256" key="6">
    <source>
        <dbReference type="PIRSR" id="PIRSR000097-3"/>
    </source>
</evidence>
<dbReference type="GO" id="GO:0016616">
    <property type="term" value="F:oxidoreductase activity, acting on the CH-OH group of donors, NAD or NADP as acceptor"/>
    <property type="evidence" value="ECO:0007669"/>
    <property type="project" value="UniProtKB-ARBA"/>
</dbReference>
<dbReference type="PIRSF" id="PIRSF000097">
    <property type="entry name" value="AKR"/>
    <property type="match status" value="1"/>
</dbReference>
<dbReference type="RefSeq" id="WP_117532413.1">
    <property type="nucleotide sequence ID" value="NZ_QUSM01000004.1"/>
</dbReference>
<dbReference type="FunFam" id="3.20.20.100:FF:000015">
    <property type="entry name" value="Oxidoreductase, aldo/keto reductase family"/>
    <property type="match status" value="1"/>
</dbReference>
<sequence>MDEVTLNNGVKMPILGLGIYQLLGIKGREAIEEAINLGYTLIDTAQMYNNEHILADAIKSSKENLGIKREDLFITTKLFSPSRSYKLAKEGIKESLNNLRTDYIDLMLIHEPYREALDMYRALEEAYNEGIIRSIGISNFNIDEYLSFMDKCDIIPSVNQVETHIFHQQKELQEVMKEHGTVMNAWSPFAAGKNNIFQNEVLLSIGTKYGKTAAQVSLRYFVERGIVVIPKSSNKERLKENIDIFDFKLSDEDIFRIEKLDTKKSLFGWY</sequence>
<feature type="active site" description="Proton donor" evidence="4">
    <location>
        <position position="48"/>
    </location>
</feature>
<dbReference type="EMBL" id="QUSM01000004">
    <property type="protein sequence ID" value="RGD73794.1"/>
    <property type="molecule type" value="Genomic_DNA"/>
</dbReference>
<protein>
    <submittedName>
        <fullName evidence="8">Aldo/keto reductase</fullName>
    </submittedName>
</protein>
<evidence type="ECO:0000256" key="3">
    <source>
        <dbReference type="ARBA" id="ARBA00023002"/>
    </source>
</evidence>
<keyword evidence="2" id="KW-0521">NADP</keyword>
<reference evidence="8 9" key="1">
    <citation type="submission" date="2018-08" db="EMBL/GenBank/DDBJ databases">
        <title>A genome reference for cultivated species of the human gut microbiota.</title>
        <authorList>
            <person name="Zou Y."/>
            <person name="Xue W."/>
            <person name="Luo G."/>
        </authorList>
    </citation>
    <scope>NUCLEOTIDE SEQUENCE [LARGE SCALE GENOMIC DNA]</scope>
    <source>
        <strain evidence="8 9">AM25-6</strain>
    </source>
</reference>
<evidence type="ECO:0000256" key="2">
    <source>
        <dbReference type="ARBA" id="ARBA00022857"/>
    </source>
</evidence>
<evidence type="ECO:0000313" key="9">
    <source>
        <dbReference type="Proteomes" id="UP000261212"/>
    </source>
</evidence>
<dbReference type="InterPro" id="IPR018170">
    <property type="entry name" value="Aldo/ket_reductase_CS"/>
</dbReference>